<evidence type="ECO:0000313" key="2">
    <source>
        <dbReference type="EMBL" id="TDQ29838.1"/>
    </source>
</evidence>
<evidence type="ECO:0000313" key="3">
    <source>
        <dbReference type="Proteomes" id="UP000295390"/>
    </source>
</evidence>
<dbReference type="InterPro" id="IPR013783">
    <property type="entry name" value="Ig-like_fold"/>
</dbReference>
<feature type="chain" id="PRO_5020426970" evidence="1">
    <location>
        <begin position="26"/>
        <end position="744"/>
    </location>
</feature>
<keyword evidence="3" id="KW-1185">Reference proteome</keyword>
<feature type="signal peptide" evidence="1">
    <location>
        <begin position="1"/>
        <end position="25"/>
    </location>
</feature>
<accession>A0A4R6TK09</accession>
<evidence type="ECO:0000256" key="1">
    <source>
        <dbReference type="SAM" id="SignalP"/>
    </source>
</evidence>
<dbReference type="AlphaFoldDB" id="A0A4R6TK09"/>
<dbReference type="Proteomes" id="UP000295390">
    <property type="component" value="Unassembled WGS sequence"/>
</dbReference>
<dbReference type="OrthoDB" id="678019at2"/>
<protein>
    <submittedName>
        <fullName evidence="2">Gliding motility-associated-like protein</fullName>
    </submittedName>
</protein>
<reference evidence="2 3" key="1">
    <citation type="submission" date="2019-03" db="EMBL/GenBank/DDBJ databases">
        <title>Genomic Encyclopedia of Type Strains, Phase III (KMG-III): the genomes of soil and plant-associated and newly described type strains.</title>
        <authorList>
            <person name="Whitman W."/>
        </authorList>
    </citation>
    <scope>NUCLEOTIDE SEQUENCE [LARGE SCALE GENOMIC DNA]</scope>
    <source>
        <strain evidence="2 3">CECT 8283</strain>
    </source>
</reference>
<comment type="caution">
    <text evidence="2">The sequence shown here is derived from an EMBL/GenBank/DDBJ whole genome shotgun (WGS) entry which is preliminary data.</text>
</comment>
<keyword evidence="1" id="KW-0732">Signal</keyword>
<gene>
    <name evidence="2" type="ORF">DFQ07_0160</name>
</gene>
<dbReference type="Pfam" id="PF13585">
    <property type="entry name" value="CHU_C"/>
    <property type="match status" value="1"/>
</dbReference>
<proteinExistence type="predicted"/>
<dbReference type="EMBL" id="SNYH01000001">
    <property type="protein sequence ID" value="TDQ29838.1"/>
    <property type="molecule type" value="Genomic_DNA"/>
</dbReference>
<dbReference type="RefSeq" id="WP_133534384.1">
    <property type="nucleotide sequence ID" value="NZ_SNYH01000001.1"/>
</dbReference>
<dbReference type="Gene3D" id="2.60.40.10">
    <property type="entry name" value="Immunoglobulins"/>
    <property type="match status" value="2"/>
</dbReference>
<name>A0A4R6TK09_9FLAO</name>
<sequence>MKKHTKSILVLLAMLLFCVSTSVVSQVLETPIVANGEGQACDLTGTTDFPLRITFNTAPFNDDNVFITELSDENGSFADASKVKEVRRLISTVGGTNYNQLYKIETTFQLPAGTFGKNYKIRVRTTSPVMSQESDFFEAYYDMFAEGELEINGGVPFTLCNSETKEVTLNTSVVGEYLWYISKSGTTDELVATTQEPKYTITKAGLYYVFIDYGKCGGIRSNYLNVSGLSNNEAQIDVPSTTVEICGGVPYTFNAKVTNTSYTYKWYQDGNLVKSSNEPTYTTPNAGQFGTYRLEIETGSCTTVSDNVVLQQKTTAGFNVNTTGTLKTVILPGETRDLCITHDASSGTIQWYKDDVSLGTAANQLCFNAKVAGVYFASVKESTGSSCDAIVDSEKYTLLGVDSLIASIRTDTNYEECKSSTAKLSIVGVQAKAKDGNTYDLTAAQIGLLSYQWNKDGAPVSGATNNELTLNSFIDSGMYTLTVSVGAIPGSSNNLDVKLVEVPQVTSSSASNSLCVGVPITYTINNVITGYTYQWIKDGTQDVTPADPKILEVTEVGEYVLKYSGFGCNSELNPIVVVPFDDSAVTITPSEIVVMEAGSSATVVAAGGETYEWYQGEDNSGALLSTTEELIVTTLGFYTVYVKVGNCTVQKTIEVVEPDGQIIVPNIVSPNQDGINDTWKLSNSYAYQPSVQVILYNSNGKEILNTTDYKNDWPMESLGNQKIFYYKIIKDDKLMKAGTISVLD</sequence>
<organism evidence="2 3">
    <name type="scientific">Tenacibaculum caenipelagi</name>
    <dbReference type="NCBI Taxonomy" id="1325435"/>
    <lineage>
        <taxon>Bacteria</taxon>
        <taxon>Pseudomonadati</taxon>
        <taxon>Bacteroidota</taxon>
        <taxon>Flavobacteriia</taxon>
        <taxon>Flavobacteriales</taxon>
        <taxon>Flavobacteriaceae</taxon>
        <taxon>Tenacibaculum</taxon>
    </lineage>
</organism>